<evidence type="ECO:0000313" key="1">
    <source>
        <dbReference type="EMBL" id="OIQ95026.1"/>
    </source>
</evidence>
<gene>
    <name evidence="1" type="ORF">GALL_229500</name>
</gene>
<dbReference type="EMBL" id="MLJW01000174">
    <property type="protein sequence ID" value="OIQ95026.1"/>
    <property type="molecule type" value="Genomic_DNA"/>
</dbReference>
<proteinExistence type="predicted"/>
<protein>
    <submittedName>
        <fullName evidence="1">Uncharacterized protein</fullName>
    </submittedName>
</protein>
<dbReference type="AlphaFoldDB" id="A0A1J5RHW5"/>
<organism evidence="1">
    <name type="scientific">mine drainage metagenome</name>
    <dbReference type="NCBI Taxonomy" id="410659"/>
    <lineage>
        <taxon>unclassified sequences</taxon>
        <taxon>metagenomes</taxon>
        <taxon>ecological metagenomes</taxon>
    </lineage>
</organism>
<name>A0A1J5RHW5_9ZZZZ</name>
<accession>A0A1J5RHW5</accession>
<comment type="caution">
    <text evidence="1">The sequence shown here is derived from an EMBL/GenBank/DDBJ whole genome shotgun (WGS) entry which is preliminary data.</text>
</comment>
<reference evidence="1" key="1">
    <citation type="submission" date="2016-10" db="EMBL/GenBank/DDBJ databases">
        <title>Sequence of Gallionella enrichment culture.</title>
        <authorList>
            <person name="Poehlein A."/>
            <person name="Muehling M."/>
            <person name="Daniel R."/>
        </authorList>
    </citation>
    <scope>NUCLEOTIDE SEQUENCE</scope>
</reference>
<sequence length="82" mass="8966">MRRSERDFGGTELKLCHLRYFIAVADSIFQVSTRTESAKPPDEQLVLQYGQDVSQGASRHGSTGKSTKALSCAGRQLFNGSS</sequence>